<sequence>MGIFLQVVLPIISVFIIGYLLQMWKKLDVKPVSAVTIYVFIPFLVFQAFYDENFGGEFSIIVLVNFVLLFAIIAITKLFALINKWERSEESGMILATAFMNSGNYGTPIVLFALGEEAFRYAILFMAVQTIIMNAFGVYYASRGNYEIRYAVYSVFKMPATYAIIVALGLNFTGVNLHSRVVEMVDFMAAVALPLMMIVLGMQLANIKFKQFETGKVALGTAIKLIIMPVIAWVCVMLLPVSDLLGKVLIILAAMPTAATTTMFALEFRSRPDLVSSVTLVTTLLSIVSLSVLLIFLV</sequence>
<evidence type="ECO:0000256" key="3">
    <source>
        <dbReference type="ARBA" id="ARBA00022448"/>
    </source>
</evidence>
<dbReference type="Proteomes" id="UP001597452">
    <property type="component" value="Unassembled WGS sequence"/>
</dbReference>
<keyword evidence="6 8" id="KW-1133">Transmembrane helix</keyword>
<feature type="transmembrane region" description="Helical" evidence="8">
    <location>
        <begin position="150"/>
        <end position="172"/>
    </location>
</feature>
<dbReference type="Gene3D" id="1.20.1530.20">
    <property type="match status" value="1"/>
</dbReference>
<feature type="transmembrane region" description="Helical" evidence="8">
    <location>
        <begin position="94"/>
        <end position="115"/>
    </location>
</feature>
<feature type="transmembrane region" description="Helical" evidence="8">
    <location>
        <begin position="245"/>
        <end position="266"/>
    </location>
</feature>
<accession>A0ABW5QAL6</accession>
<feature type="transmembrane region" description="Helical" evidence="8">
    <location>
        <begin position="62"/>
        <end position="82"/>
    </location>
</feature>
<evidence type="ECO:0000256" key="6">
    <source>
        <dbReference type="ARBA" id="ARBA00022989"/>
    </source>
</evidence>
<dbReference type="EMBL" id="JBHUMZ010000021">
    <property type="protein sequence ID" value="MFD2639049.1"/>
    <property type="molecule type" value="Genomic_DNA"/>
</dbReference>
<feature type="transmembrane region" description="Helical" evidence="8">
    <location>
        <begin position="184"/>
        <end position="205"/>
    </location>
</feature>
<keyword evidence="10" id="KW-1185">Reference proteome</keyword>
<dbReference type="RefSeq" id="WP_377328845.1">
    <property type="nucleotide sequence ID" value="NZ_JBHUMZ010000021.1"/>
</dbReference>
<evidence type="ECO:0000256" key="8">
    <source>
        <dbReference type="SAM" id="Phobius"/>
    </source>
</evidence>
<name>A0ABW5QAL6_9BACI</name>
<evidence type="ECO:0000313" key="10">
    <source>
        <dbReference type="Proteomes" id="UP001597452"/>
    </source>
</evidence>
<feature type="transmembrane region" description="Helical" evidence="8">
    <location>
        <begin position="217"/>
        <end position="239"/>
    </location>
</feature>
<comment type="similarity">
    <text evidence="2">Belongs to the auxin efflux carrier (TC 2.A.69) family.</text>
</comment>
<dbReference type="PANTHER" id="PTHR36838:SF1">
    <property type="entry name" value="SLR1864 PROTEIN"/>
    <property type="match status" value="1"/>
</dbReference>
<protein>
    <submittedName>
        <fullName evidence="9">AEC family transporter</fullName>
    </submittedName>
</protein>
<keyword evidence="4" id="KW-1003">Cell membrane</keyword>
<comment type="caution">
    <text evidence="9">The sequence shown here is derived from an EMBL/GenBank/DDBJ whole genome shotgun (WGS) entry which is preliminary data.</text>
</comment>
<evidence type="ECO:0000256" key="1">
    <source>
        <dbReference type="ARBA" id="ARBA00004651"/>
    </source>
</evidence>
<feature type="transmembrane region" description="Helical" evidence="8">
    <location>
        <begin position="31"/>
        <end position="50"/>
    </location>
</feature>
<keyword evidence="5 8" id="KW-0812">Transmembrane</keyword>
<keyword evidence="3" id="KW-0813">Transport</keyword>
<evidence type="ECO:0000256" key="5">
    <source>
        <dbReference type="ARBA" id="ARBA00022692"/>
    </source>
</evidence>
<organism evidence="9 10">
    <name type="scientific">Piscibacillus salipiscarius</name>
    <dbReference type="NCBI Taxonomy" id="299480"/>
    <lineage>
        <taxon>Bacteria</taxon>
        <taxon>Bacillati</taxon>
        <taxon>Bacillota</taxon>
        <taxon>Bacilli</taxon>
        <taxon>Bacillales</taxon>
        <taxon>Bacillaceae</taxon>
        <taxon>Piscibacillus</taxon>
    </lineage>
</organism>
<dbReference type="PANTHER" id="PTHR36838">
    <property type="entry name" value="AUXIN EFFLUX CARRIER FAMILY PROTEIN"/>
    <property type="match status" value="1"/>
</dbReference>
<dbReference type="Pfam" id="PF03547">
    <property type="entry name" value="Mem_trans"/>
    <property type="match status" value="2"/>
</dbReference>
<dbReference type="InterPro" id="IPR004776">
    <property type="entry name" value="Mem_transp_PIN-like"/>
</dbReference>
<feature type="transmembrane region" description="Helical" evidence="8">
    <location>
        <begin position="6"/>
        <end position="24"/>
    </location>
</feature>
<reference evidence="10" key="1">
    <citation type="journal article" date="2019" name="Int. J. Syst. Evol. Microbiol.">
        <title>The Global Catalogue of Microorganisms (GCM) 10K type strain sequencing project: providing services to taxonomists for standard genome sequencing and annotation.</title>
        <authorList>
            <consortium name="The Broad Institute Genomics Platform"/>
            <consortium name="The Broad Institute Genome Sequencing Center for Infectious Disease"/>
            <person name="Wu L."/>
            <person name="Ma J."/>
        </authorList>
    </citation>
    <scope>NUCLEOTIDE SEQUENCE [LARGE SCALE GENOMIC DNA]</scope>
    <source>
        <strain evidence="10">TISTR 1571</strain>
    </source>
</reference>
<evidence type="ECO:0000256" key="2">
    <source>
        <dbReference type="ARBA" id="ARBA00010145"/>
    </source>
</evidence>
<evidence type="ECO:0000256" key="7">
    <source>
        <dbReference type="ARBA" id="ARBA00023136"/>
    </source>
</evidence>
<proteinExistence type="inferred from homology"/>
<evidence type="ECO:0000256" key="4">
    <source>
        <dbReference type="ARBA" id="ARBA00022475"/>
    </source>
</evidence>
<comment type="subcellular location">
    <subcellularLocation>
        <location evidence="1">Cell membrane</location>
        <topology evidence="1">Multi-pass membrane protein</topology>
    </subcellularLocation>
</comment>
<dbReference type="InterPro" id="IPR038770">
    <property type="entry name" value="Na+/solute_symporter_sf"/>
</dbReference>
<keyword evidence="7 8" id="KW-0472">Membrane</keyword>
<gene>
    <name evidence="9" type="ORF">ACFSW4_09260</name>
</gene>
<evidence type="ECO:0000313" key="9">
    <source>
        <dbReference type="EMBL" id="MFD2639049.1"/>
    </source>
</evidence>
<feature type="transmembrane region" description="Helical" evidence="8">
    <location>
        <begin position="121"/>
        <end position="141"/>
    </location>
</feature>
<feature type="transmembrane region" description="Helical" evidence="8">
    <location>
        <begin position="278"/>
        <end position="297"/>
    </location>
</feature>